<dbReference type="AlphaFoldDB" id="A0A830HNY3"/>
<evidence type="ECO:0000313" key="8">
    <source>
        <dbReference type="Proteomes" id="UP000660262"/>
    </source>
</evidence>
<protein>
    <recommendedName>
        <fullName evidence="6">Alpha-glucan water dikinase-like N-terminal Ig-like domain-containing protein</fullName>
    </recommendedName>
</protein>
<comment type="caution">
    <text evidence="7">The sequence shown here is derived from an EMBL/GenBank/DDBJ whole genome shotgun (WGS) entry which is preliminary data.</text>
</comment>
<evidence type="ECO:0000256" key="2">
    <source>
        <dbReference type="ARBA" id="ARBA00022723"/>
    </source>
</evidence>
<dbReference type="Proteomes" id="UP000660262">
    <property type="component" value="Unassembled WGS sequence"/>
</dbReference>
<evidence type="ECO:0000256" key="1">
    <source>
        <dbReference type="ARBA" id="ARBA00008061"/>
    </source>
</evidence>
<dbReference type="Gene3D" id="2.60.40.10">
    <property type="entry name" value="Immunoglobulins"/>
    <property type="match status" value="1"/>
</dbReference>
<sequence length="803" mass="85660">MMASSSNLSCRPRALRLHSTTIRTSNYSCLTRAISSSQSQSHSQYEQYEQQAAQTRRHQQPTPPPTPQVKDTFRYRLVDPRKHTVGNVRVDVLQTADQHTNTPEFHVHIGVDIFEVSRKKKKDTDAIQSKQGKPKRPQFTVGVANRQTPPPNLELHWGVVTADGETWQEPEQNVWPPNTRRADVHNAMRTSLNFDDMTKTYRTKFQLPVTFAPASLQFAVLVVDKNTGLEMFLDSPGGDACGALVGFSAGSADAPLGASVDRQGRLHLAVQVADGHHVSLCLLRTGDEERFIEFALDRRVNRTGRMWHVALPMPRDVQGLVYAWRVLKGVPGGPGGSVEALPEALLMDPRATELARTPTYAVGNAVLTGGMPAPPYLASLRSVDSTNSGAGESNSVHGASIGRAVSPPDPEMAWIVDVPGMYGHLEAAAADMPKAAQSIGADAVILRGTLSKAEEGGVLAIGAVDPSCGSTAELTALVSTLADEGIQPMLDVRVSPTAEGGRGSDNMPLSLRGLDVDAYYGADGLIDVHAHATRDLVVWACRRWADALPGLAGLMVGPMSGGGSNGSFLIEELGAEPSLRGMSMIGAGSDGSNYPSWNRWKYLVDWNVADVTEALNRRGCVVSPSCLSAAGGSLSASAKLLVALASLGIPALEGACSLDDSNMIDRMKSLRRRESVNFATSLWVERQGLTGARTFELGNSLVLVINTSAADANAAMQPVPAGCDWEQVIASTRSTTVPPTGMVAVASHVLPPTPGLPPPAPPAGVPSEAERLEFERLKAELEKENAKLREMLKKRMDGGGGGN</sequence>
<dbReference type="InterPro" id="IPR056301">
    <property type="entry name" value="GWD-like_N_Ig"/>
</dbReference>
<dbReference type="Pfam" id="PF23166">
    <property type="entry name" value="Ig_N_CWD1"/>
    <property type="match status" value="1"/>
</dbReference>
<keyword evidence="8" id="KW-1185">Reference proteome</keyword>
<keyword evidence="3" id="KW-0119">Carbohydrate metabolism</keyword>
<feature type="coiled-coil region" evidence="4">
    <location>
        <begin position="767"/>
        <end position="798"/>
    </location>
</feature>
<feature type="compositionally biased region" description="Low complexity" evidence="5">
    <location>
        <begin position="38"/>
        <end position="54"/>
    </location>
</feature>
<name>A0A830HNY3_9CHLO</name>
<evidence type="ECO:0000259" key="6">
    <source>
        <dbReference type="Pfam" id="PF23166"/>
    </source>
</evidence>
<accession>A0A830HNY3</accession>
<evidence type="ECO:0000256" key="3">
    <source>
        <dbReference type="ARBA" id="ARBA00023277"/>
    </source>
</evidence>
<dbReference type="EMBL" id="BNJQ01000023">
    <property type="protein sequence ID" value="GHP09166.1"/>
    <property type="molecule type" value="Genomic_DNA"/>
</dbReference>
<reference evidence="7" key="1">
    <citation type="submission" date="2020-10" db="EMBL/GenBank/DDBJ databases">
        <title>Unveiling of a novel bifunctional photoreceptor, Dualchrome1, isolated from a cosmopolitan green alga.</title>
        <authorList>
            <person name="Suzuki S."/>
            <person name="Kawachi M."/>
        </authorList>
    </citation>
    <scope>NUCLEOTIDE SEQUENCE</scope>
    <source>
        <strain evidence="7">NIES 2893</strain>
    </source>
</reference>
<organism evidence="7 8">
    <name type="scientific">Pycnococcus provasolii</name>
    <dbReference type="NCBI Taxonomy" id="41880"/>
    <lineage>
        <taxon>Eukaryota</taxon>
        <taxon>Viridiplantae</taxon>
        <taxon>Chlorophyta</taxon>
        <taxon>Pseudoscourfieldiophyceae</taxon>
        <taxon>Pseudoscourfieldiales</taxon>
        <taxon>Pycnococcaceae</taxon>
        <taxon>Pycnococcus</taxon>
    </lineage>
</organism>
<evidence type="ECO:0000256" key="4">
    <source>
        <dbReference type="SAM" id="Coils"/>
    </source>
</evidence>
<feature type="region of interest" description="Disordered" evidence="5">
    <location>
        <begin position="38"/>
        <end position="71"/>
    </location>
</feature>
<dbReference type="GO" id="GO:0046872">
    <property type="term" value="F:metal ion binding"/>
    <property type="evidence" value="ECO:0007669"/>
    <property type="project" value="UniProtKB-KW"/>
</dbReference>
<dbReference type="InterPro" id="IPR014756">
    <property type="entry name" value="Ig_E-set"/>
</dbReference>
<dbReference type="OrthoDB" id="204980at2759"/>
<feature type="domain" description="Alpha-glucan water dikinase-like N-terminal Ig-like" evidence="6">
    <location>
        <begin position="150"/>
        <end position="220"/>
    </location>
</feature>
<dbReference type="SUPFAM" id="SSF81296">
    <property type="entry name" value="E set domains"/>
    <property type="match status" value="1"/>
</dbReference>
<evidence type="ECO:0000313" key="7">
    <source>
        <dbReference type="EMBL" id="GHP09166.1"/>
    </source>
</evidence>
<comment type="similarity">
    <text evidence="1">Belongs to the glycosyl hydrolase 13 family.</text>
</comment>
<evidence type="ECO:0000256" key="5">
    <source>
        <dbReference type="SAM" id="MobiDB-lite"/>
    </source>
</evidence>
<gene>
    <name evidence="7" type="ORF">PPROV_000790300</name>
</gene>
<keyword evidence="2" id="KW-0479">Metal-binding</keyword>
<dbReference type="PANTHER" id="PTHR43002">
    <property type="entry name" value="GLYCOGEN DEBRANCHING ENZYME"/>
    <property type="match status" value="1"/>
</dbReference>
<feature type="region of interest" description="Disordered" evidence="5">
    <location>
        <begin position="120"/>
        <end position="153"/>
    </location>
</feature>
<keyword evidence="4" id="KW-0175">Coiled coil</keyword>
<dbReference type="InterPro" id="IPR013783">
    <property type="entry name" value="Ig-like_fold"/>
</dbReference>
<proteinExistence type="inferred from homology"/>